<organism evidence="1 2">
    <name type="scientific">Pelagerythrobacter marensis</name>
    <dbReference type="NCBI Taxonomy" id="543877"/>
    <lineage>
        <taxon>Bacteria</taxon>
        <taxon>Pseudomonadati</taxon>
        <taxon>Pseudomonadota</taxon>
        <taxon>Alphaproteobacteria</taxon>
        <taxon>Sphingomonadales</taxon>
        <taxon>Erythrobacteraceae</taxon>
        <taxon>Pelagerythrobacter</taxon>
    </lineage>
</organism>
<dbReference type="InterPro" id="IPR011990">
    <property type="entry name" value="TPR-like_helical_dom_sf"/>
</dbReference>
<reference evidence="1 2" key="1">
    <citation type="submission" date="2015-06" db="EMBL/GenBank/DDBJ databases">
        <authorList>
            <person name="Kim K.M."/>
        </authorList>
    </citation>
    <scope>NUCLEOTIDE SEQUENCE [LARGE SCALE GENOMIC DNA]</scope>
    <source>
        <strain evidence="1 2">KCTC 22370</strain>
    </source>
</reference>
<dbReference type="EMBL" id="CP011805">
    <property type="protein sequence ID" value="AKM06830.1"/>
    <property type="molecule type" value="Genomic_DNA"/>
</dbReference>
<gene>
    <name evidence="1" type="ORF">AM2010_749</name>
</gene>
<evidence type="ECO:0000313" key="1">
    <source>
        <dbReference type="EMBL" id="AKM06830.1"/>
    </source>
</evidence>
<dbReference type="Gene3D" id="1.25.40.10">
    <property type="entry name" value="Tetratricopeptide repeat domain"/>
    <property type="match status" value="1"/>
</dbReference>
<sequence length="210" mass="22423">MSWLPPIALAAALFLIAAFALRLPRGAWMAFASALVFGLAGYASQGRPDLPSAPRHAAPQADETNAAMIEARRTLFDPLQPPSNFVIVADGFARRGQYADAAQILRGEVRENGTNAEAWVALGNALVEHAEGNLTPAATYAYDRAAKAAPGHPAAPYFHGLALLRTGQPGETRALWAETIADAPEEAEWVPAMQQRLDRLDALIAAMSRD</sequence>
<dbReference type="SUPFAM" id="SSF48452">
    <property type="entry name" value="TPR-like"/>
    <property type="match status" value="1"/>
</dbReference>
<dbReference type="PATRIC" id="fig|543877.4.peg.756"/>
<dbReference type="KEGG" id="amx:AM2010_749"/>
<dbReference type="Proteomes" id="UP000037643">
    <property type="component" value="Chromosome"/>
</dbReference>
<dbReference type="RefSeq" id="WP_047805939.1">
    <property type="nucleotide sequence ID" value="NZ_CP011805.1"/>
</dbReference>
<dbReference type="STRING" id="543877.AM2010_749"/>
<name>A0A0G3X5N6_9SPHN</name>
<keyword evidence="2" id="KW-1185">Reference proteome</keyword>
<protein>
    <submittedName>
        <fullName evidence="1">Tetratricopeptide TPR_4</fullName>
    </submittedName>
</protein>
<dbReference type="AlphaFoldDB" id="A0A0G3X5N6"/>
<dbReference type="OrthoDB" id="7390129at2"/>
<proteinExistence type="predicted"/>
<accession>A0A0G3X5N6</accession>
<evidence type="ECO:0000313" key="2">
    <source>
        <dbReference type="Proteomes" id="UP000037643"/>
    </source>
</evidence>